<keyword evidence="2" id="KW-1185">Reference proteome</keyword>
<dbReference type="RefSeq" id="WP_060635544.1">
    <property type="nucleotide sequence ID" value="NZ_CBXV010000007.1"/>
</dbReference>
<dbReference type="SUPFAM" id="SSF50475">
    <property type="entry name" value="FMN-binding split barrel"/>
    <property type="match status" value="1"/>
</dbReference>
<gene>
    <name evidence="1" type="ORF">PYK22_02005</name>
</gene>
<reference evidence="1 2" key="2">
    <citation type="submission" date="2015-01" db="EMBL/GenBank/DDBJ databases">
        <title>Complete genome sequence of Pyrinomonas methylaliphatogenes type strain K22T.</title>
        <authorList>
            <person name="Lee K.C.Y."/>
            <person name="Power J.F."/>
            <person name="Dunfield P.F."/>
            <person name="Morgan X.C."/>
            <person name="Huttenhower C."/>
            <person name="Stott M.B."/>
        </authorList>
    </citation>
    <scope>NUCLEOTIDE SEQUENCE [LARGE SCALE GENOMIC DNA]</scope>
    <source>
        <strain evidence="1 2">K22</strain>
    </source>
</reference>
<dbReference type="AlphaFoldDB" id="A0A0B6WXZ6"/>
<dbReference type="InterPro" id="IPR024747">
    <property type="entry name" value="Pyridox_Oxase-rel"/>
</dbReference>
<reference evidence="1 2" key="1">
    <citation type="submission" date="2013-12" db="EMBL/GenBank/DDBJ databases">
        <authorList>
            <person name="Stott M."/>
        </authorList>
    </citation>
    <scope>NUCLEOTIDE SEQUENCE [LARGE SCALE GENOMIC DNA]</scope>
    <source>
        <strain evidence="1 2">K22</strain>
    </source>
</reference>
<protein>
    <submittedName>
        <fullName evidence="1">Predicted flavin-nucleotide-binding protein</fullName>
    </submittedName>
</protein>
<evidence type="ECO:0000313" key="2">
    <source>
        <dbReference type="Proteomes" id="UP000031518"/>
    </source>
</evidence>
<sequence>MIVPLSDEEARELLRRNKLARLGCITDKWPYVVPVNYIYDDGAVYLHSLPGMKINALRARPEACLQVDEIEDDRRWRSVIAFGHYEEIKDSRRSFYLNELLRHFPWLTPVESRIAFDAEPVPVIIFRIRIEELTGLKEE</sequence>
<accession>A0A0B6WXZ6</accession>
<dbReference type="Proteomes" id="UP000031518">
    <property type="component" value="Unassembled WGS sequence"/>
</dbReference>
<dbReference type="OrthoDB" id="9794935at2"/>
<proteinExistence type="predicted"/>
<dbReference type="PANTHER" id="PTHR34071:SF2">
    <property type="entry name" value="FLAVIN-NUCLEOTIDE-BINDING PROTEIN"/>
    <property type="match status" value="1"/>
</dbReference>
<dbReference type="Pfam" id="PF12900">
    <property type="entry name" value="Pyridox_ox_2"/>
    <property type="match status" value="1"/>
</dbReference>
<dbReference type="PANTHER" id="PTHR34071">
    <property type="entry name" value="5-NITROIMIDAZOLE ANTIBIOTICS RESISTANCE PROTEIN, NIMA-FAMILY-RELATED PROTEIN-RELATED"/>
    <property type="match status" value="1"/>
</dbReference>
<dbReference type="Gene3D" id="2.30.110.10">
    <property type="entry name" value="Electron Transport, Fmn-binding Protein, Chain A"/>
    <property type="match status" value="1"/>
</dbReference>
<dbReference type="EMBL" id="CBXV010000007">
    <property type="protein sequence ID" value="CDM65996.1"/>
    <property type="molecule type" value="Genomic_DNA"/>
</dbReference>
<evidence type="ECO:0000313" key="1">
    <source>
        <dbReference type="EMBL" id="CDM65996.1"/>
    </source>
</evidence>
<name>A0A0B6WXZ6_9BACT</name>
<organism evidence="1 2">
    <name type="scientific">Pyrinomonas methylaliphatogenes</name>
    <dbReference type="NCBI Taxonomy" id="454194"/>
    <lineage>
        <taxon>Bacteria</taxon>
        <taxon>Pseudomonadati</taxon>
        <taxon>Acidobacteriota</taxon>
        <taxon>Blastocatellia</taxon>
        <taxon>Blastocatellales</taxon>
        <taxon>Pyrinomonadaceae</taxon>
        <taxon>Pyrinomonas</taxon>
    </lineage>
</organism>
<dbReference type="InterPro" id="IPR012349">
    <property type="entry name" value="Split_barrel_FMN-bd"/>
</dbReference>